<dbReference type="Gramene" id="Kaladp0060s0464.1.v1.1">
    <property type="protein sequence ID" value="Kaladp0060s0464.1.v1.1"/>
    <property type="gene ID" value="Kaladp0060s0464.v1.1"/>
</dbReference>
<dbReference type="GO" id="GO:0070300">
    <property type="term" value="F:phosphatidic acid binding"/>
    <property type="evidence" value="ECO:0007669"/>
    <property type="project" value="InterPro"/>
</dbReference>
<dbReference type="AlphaFoldDB" id="A0A7N0UEG0"/>
<organism evidence="1 2">
    <name type="scientific">Kalanchoe fedtschenkoi</name>
    <name type="common">Lavender scallops</name>
    <name type="synonym">South American air plant</name>
    <dbReference type="NCBI Taxonomy" id="63787"/>
    <lineage>
        <taxon>Eukaryota</taxon>
        <taxon>Viridiplantae</taxon>
        <taxon>Streptophyta</taxon>
        <taxon>Embryophyta</taxon>
        <taxon>Tracheophyta</taxon>
        <taxon>Spermatophyta</taxon>
        <taxon>Magnoliopsida</taxon>
        <taxon>eudicotyledons</taxon>
        <taxon>Gunneridae</taxon>
        <taxon>Pentapetalae</taxon>
        <taxon>Saxifragales</taxon>
        <taxon>Crassulaceae</taxon>
        <taxon>Kalanchoe</taxon>
    </lineage>
</organism>
<evidence type="ECO:0000313" key="1">
    <source>
        <dbReference type="EnsemblPlants" id="Kaladp0060s0464.1.v1.1"/>
    </source>
</evidence>
<dbReference type="GO" id="GO:1990052">
    <property type="term" value="P:ER to chloroplast lipid transport"/>
    <property type="evidence" value="ECO:0007669"/>
    <property type="project" value="InterPro"/>
</dbReference>
<accession>A0A7N0UEG0</accession>
<dbReference type="PANTHER" id="PTHR34954">
    <property type="entry name" value="EXPRESSED PROTEIN"/>
    <property type="match status" value="1"/>
</dbReference>
<dbReference type="PANTHER" id="PTHR34954:SF4">
    <property type="entry name" value="PROTEIN TRIGALACTOSYLDIACYLGLYCEROL 4, CHLOROPLASTIC"/>
    <property type="match status" value="1"/>
</dbReference>
<keyword evidence="2" id="KW-1185">Reference proteome</keyword>
<reference evidence="1" key="1">
    <citation type="submission" date="2021-01" db="UniProtKB">
        <authorList>
            <consortium name="EnsemblPlants"/>
        </authorList>
    </citation>
    <scope>IDENTIFICATION</scope>
</reference>
<dbReference type="InterPro" id="IPR044160">
    <property type="entry name" value="TGD4-like"/>
</dbReference>
<dbReference type="Proteomes" id="UP000594263">
    <property type="component" value="Unplaced"/>
</dbReference>
<dbReference type="GO" id="GO:0034196">
    <property type="term" value="P:acylglycerol transport"/>
    <property type="evidence" value="ECO:0007669"/>
    <property type="project" value="InterPro"/>
</dbReference>
<proteinExistence type="predicted"/>
<protein>
    <submittedName>
        <fullName evidence="1">Uncharacterized protein</fullName>
    </submittedName>
</protein>
<dbReference type="GO" id="GO:0009941">
    <property type="term" value="C:chloroplast envelope"/>
    <property type="evidence" value="ECO:0007669"/>
    <property type="project" value="TreeGrafter"/>
</dbReference>
<sequence>MRKLRWAMDGGFWDLDMSTPVTIDGLARPVPEDPLPLSLTRGASLSRPKQLDFMQRFLIAPFVPCFSGVNGLSLQRVLTIPFGENVFATVLGQFNVQKFMERVKKKLSEDSEETSWVRMAGKQLQDRSLYALNLCAELMLTPNDTLLFSSESTGEAGTPRKKAVYHHEFPQHNLTVEAAWPGLFVDSCGTYWDVPLSMAIDLAPVASDSGSSYHMSLRHNSGTAKPFEGDPAAEVPSTLKPGLCAKSAFSFKKNFELWRSAAPKLRLVQPYDIFISNPHITASGIIGAVMTAALGDNYQRSPVADKPHSYREYRLHASGARSMISADAFATASVTAQYGNFQKPFLDLTRLHARLDIRSGSKFLSAAARVAQDLCNSQPPNTRAVQDMCPSAMVSFQQQLAGPFSFRLDSGIALDFNNGDWKVQVDQPVFAIEHSLYVLGSAKGVFWYSPKKKEFMVELRFFEP</sequence>
<evidence type="ECO:0000313" key="2">
    <source>
        <dbReference type="Proteomes" id="UP000594263"/>
    </source>
</evidence>
<name>A0A7N0UEG0_KALFE</name>
<dbReference type="EnsemblPlants" id="Kaladp0060s0464.1.v1.1">
    <property type="protein sequence ID" value="Kaladp0060s0464.1.v1.1"/>
    <property type="gene ID" value="Kaladp0060s0464.v1.1"/>
</dbReference>
<dbReference type="OMA" id="MDGGGFW"/>